<feature type="transmembrane region" description="Helical" evidence="1">
    <location>
        <begin position="40"/>
        <end position="60"/>
    </location>
</feature>
<name>A0A286D3N6_9GAMM</name>
<dbReference type="EMBL" id="OCND01000002">
    <property type="protein sequence ID" value="SOD53275.1"/>
    <property type="molecule type" value="Genomic_DNA"/>
</dbReference>
<accession>A0A286D3N6</accession>
<keyword evidence="1" id="KW-0472">Membrane</keyword>
<evidence type="ECO:0000256" key="1">
    <source>
        <dbReference type="SAM" id="Phobius"/>
    </source>
</evidence>
<dbReference type="RefSeq" id="WP_097121089.1">
    <property type="nucleotide sequence ID" value="NZ_OCND01000002.1"/>
</dbReference>
<evidence type="ECO:0000313" key="2">
    <source>
        <dbReference type="EMBL" id="SOD53275.1"/>
    </source>
</evidence>
<dbReference type="AlphaFoldDB" id="A0A286D3N6"/>
<feature type="transmembrane region" description="Helical" evidence="1">
    <location>
        <begin position="67"/>
        <end position="87"/>
    </location>
</feature>
<dbReference type="Proteomes" id="UP000219374">
    <property type="component" value="Unassembled WGS sequence"/>
</dbReference>
<keyword evidence="3" id="KW-1185">Reference proteome</keyword>
<gene>
    <name evidence="2" type="ORF">SAMN06296416_102327</name>
</gene>
<keyword evidence="1" id="KW-0812">Transmembrane</keyword>
<keyword evidence="1" id="KW-1133">Transmembrane helix</keyword>
<sequence length="105" mass="11566">MFCRQCGQAVVDQAVVCPQCGVATGYFPQAVAQGKNRTSFILFGALLGLIGLPGIHNFYAGYNQKGLIQLLISVLSCWLLWIPMYIWTIVEICTVTTDSDGRPMY</sequence>
<dbReference type="OrthoDB" id="9816361at2"/>
<evidence type="ECO:0000313" key="3">
    <source>
        <dbReference type="Proteomes" id="UP000219374"/>
    </source>
</evidence>
<protein>
    <submittedName>
        <fullName evidence="2">TM2 domain-containing protein</fullName>
    </submittedName>
</protein>
<proteinExistence type="predicted"/>
<organism evidence="2 3">
    <name type="scientific">Pseudoxanthomonas wuyuanensis</name>
    <dbReference type="NCBI Taxonomy" id="1073196"/>
    <lineage>
        <taxon>Bacteria</taxon>
        <taxon>Pseudomonadati</taxon>
        <taxon>Pseudomonadota</taxon>
        <taxon>Gammaproteobacteria</taxon>
        <taxon>Lysobacterales</taxon>
        <taxon>Lysobacteraceae</taxon>
        <taxon>Pseudoxanthomonas</taxon>
    </lineage>
</organism>
<reference evidence="2 3" key="1">
    <citation type="submission" date="2017-09" db="EMBL/GenBank/DDBJ databases">
        <authorList>
            <person name="Ehlers B."/>
            <person name="Leendertz F.H."/>
        </authorList>
    </citation>
    <scope>NUCLEOTIDE SEQUENCE [LARGE SCALE GENOMIC DNA]</scope>
    <source>
        <strain evidence="2 3">CGMCC 1.10978</strain>
    </source>
</reference>